<evidence type="ECO:0000313" key="2">
    <source>
        <dbReference type="Proteomes" id="UP001431783"/>
    </source>
</evidence>
<comment type="caution">
    <text evidence="1">The sequence shown here is derived from an EMBL/GenBank/DDBJ whole genome shotgun (WGS) entry which is preliminary data.</text>
</comment>
<organism evidence="1 2">
    <name type="scientific">Henosepilachna vigintioctopunctata</name>
    <dbReference type="NCBI Taxonomy" id="420089"/>
    <lineage>
        <taxon>Eukaryota</taxon>
        <taxon>Metazoa</taxon>
        <taxon>Ecdysozoa</taxon>
        <taxon>Arthropoda</taxon>
        <taxon>Hexapoda</taxon>
        <taxon>Insecta</taxon>
        <taxon>Pterygota</taxon>
        <taxon>Neoptera</taxon>
        <taxon>Endopterygota</taxon>
        <taxon>Coleoptera</taxon>
        <taxon>Polyphaga</taxon>
        <taxon>Cucujiformia</taxon>
        <taxon>Coccinelloidea</taxon>
        <taxon>Coccinellidae</taxon>
        <taxon>Epilachninae</taxon>
        <taxon>Epilachnini</taxon>
        <taxon>Henosepilachna</taxon>
    </lineage>
</organism>
<sequence length="93" mass="10665">DSARVRSLEGHYNCDNNLARLPYSAGCWASRNLRVLWFGLDKLLQCVPPASWTDKIGDTAGTRTLNEFIVRYKFVRVEFAYSAAKYAFMCHLK</sequence>
<dbReference type="Proteomes" id="UP001431783">
    <property type="component" value="Unassembled WGS sequence"/>
</dbReference>
<proteinExistence type="predicted"/>
<feature type="non-terminal residue" evidence="1">
    <location>
        <position position="1"/>
    </location>
</feature>
<dbReference type="AlphaFoldDB" id="A0AAW1U2F7"/>
<keyword evidence="2" id="KW-1185">Reference proteome</keyword>
<gene>
    <name evidence="1" type="ORF">WA026_005647</name>
</gene>
<evidence type="ECO:0000313" key="1">
    <source>
        <dbReference type="EMBL" id="KAK9874833.1"/>
    </source>
</evidence>
<dbReference type="EMBL" id="JARQZJ010000032">
    <property type="protein sequence ID" value="KAK9874833.1"/>
    <property type="molecule type" value="Genomic_DNA"/>
</dbReference>
<accession>A0AAW1U2F7</accession>
<protein>
    <submittedName>
        <fullName evidence="1">Uncharacterized protein</fullName>
    </submittedName>
</protein>
<name>A0AAW1U2F7_9CUCU</name>
<reference evidence="1 2" key="1">
    <citation type="submission" date="2023-03" db="EMBL/GenBank/DDBJ databases">
        <title>Genome insight into feeding habits of ladybird beetles.</title>
        <authorList>
            <person name="Li H.-S."/>
            <person name="Huang Y.-H."/>
            <person name="Pang H."/>
        </authorList>
    </citation>
    <scope>NUCLEOTIDE SEQUENCE [LARGE SCALE GENOMIC DNA]</scope>
    <source>
        <strain evidence="1">SYSU_2023b</strain>
        <tissue evidence="1">Whole body</tissue>
    </source>
</reference>